<keyword evidence="2" id="KW-1133">Transmembrane helix</keyword>
<feature type="compositionally biased region" description="Basic and acidic residues" evidence="1">
    <location>
        <begin position="428"/>
        <end position="439"/>
    </location>
</feature>
<sequence>MISAIVSRLVISQRPVQAPTSGPEDGGTNNVTGLISKFEVRNYPINRGSVGSLTDAVPGAKVPGKPIERYEAYHQRYNSSGYGTPREIRTPDHGSRYPVSRYGSNLLDSQAYFSDSAESVPQKIVTAGMAATRSARTGAPQHFYHNGSLSSLNESDYYEDMYEDTRPHVRRGSGRPTISHGDAAGFLETEEDEATPMTQERVATSLSRFGAILQMLCRIPFPRMSVTGMGLCSLVAIFFFPRAIGSNILFPGFRLLFGTLYPAYASYKAVRTKNVKEYVKWMMYWIVFAFFTCIETFTDILLSWFPFYYEIKVIIVLWLLSPATRGSSTLYRKFVHPMLTRREQEIDDYINQAKEKGYTAVLQLGSKGVNYATNVIMQTAIKAFGTKAHTPVHGMMRLSQSDNSLLIAATAAASMAGHAGPSRSAIHAAREQRDEHDSRGGGIIASPPPYDSTVATLSRVRRSQSVDSALNRSTAAAEGRSTRSSTSRSVTRDGAATTINQHAIIYELDSEEEEAERFLAAETEYLLQDAASDQRNVQGVPQRSRRAAAGRAAVTIAAAVNADDSDDGGSTQSAASVAGTSKVTKRKPTAQIGTERAKKKSNIRSTSTEPAATTTAALTKSTTAATTTTTTTGTAARGRKKVRKDSGSATDGMEVE</sequence>
<dbReference type="GO" id="GO:0071786">
    <property type="term" value="P:endoplasmic reticulum tubular network organization"/>
    <property type="evidence" value="ECO:0007669"/>
    <property type="project" value="TreeGrafter"/>
</dbReference>
<dbReference type="PANTHER" id="PTHR12300:SF117">
    <property type="entry name" value="LP05237P-RELATED"/>
    <property type="match status" value="1"/>
</dbReference>
<feature type="region of interest" description="Disordered" evidence="1">
    <location>
        <begin position="418"/>
        <end position="495"/>
    </location>
</feature>
<feature type="transmembrane region" description="Helical" evidence="2">
    <location>
        <begin position="282"/>
        <end position="305"/>
    </location>
</feature>
<dbReference type="PANTHER" id="PTHR12300">
    <property type="entry name" value="HVA22-LIKE PROTEINS"/>
    <property type="match status" value="1"/>
</dbReference>
<accession>A0A1Y9G9T3</accession>
<dbReference type="STRING" id="7167.A0A1Y9G9T3"/>
<keyword evidence="4" id="KW-1185">Reference proteome</keyword>
<dbReference type="VEuPathDB" id="VectorBase:AALB20_034629"/>
<dbReference type="GO" id="GO:0008017">
    <property type="term" value="F:microtubule binding"/>
    <property type="evidence" value="ECO:0007669"/>
    <property type="project" value="TreeGrafter"/>
</dbReference>
<dbReference type="GO" id="GO:0005881">
    <property type="term" value="C:cytoplasmic microtubule"/>
    <property type="evidence" value="ECO:0007669"/>
    <property type="project" value="TreeGrafter"/>
</dbReference>
<dbReference type="AlphaFoldDB" id="A0A1Y9G9T3"/>
<reference evidence="3" key="2">
    <citation type="submission" date="2022-08" db="UniProtKB">
        <authorList>
            <consortium name="EnsemblMetazoa"/>
        </authorList>
    </citation>
    <scope>IDENTIFICATION</scope>
    <source>
        <strain evidence="3">STECLA/ALBI9_A</strain>
    </source>
</reference>
<dbReference type="Pfam" id="PF03134">
    <property type="entry name" value="TB2_DP1_HVA22"/>
    <property type="match status" value="1"/>
</dbReference>
<feature type="compositionally biased region" description="Polar residues" evidence="1">
    <location>
        <begin position="568"/>
        <end position="582"/>
    </location>
</feature>
<dbReference type="InterPro" id="IPR004345">
    <property type="entry name" value="TB2_DP1_HVA22"/>
</dbReference>
<reference evidence="3 4" key="1">
    <citation type="journal article" date="2017" name="G3 (Bethesda)">
        <title>The Physical Genome Mapping of Anopheles albimanus Corrected Scaffold Misassemblies and Identified Interarm Rearrangements in Genus Anopheles.</title>
        <authorList>
            <person name="Artemov G.N."/>
            <person name="Peery A.N."/>
            <person name="Jiang X."/>
            <person name="Tu Z."/>
            <person name="Stegniy V.N."/>
            <person name="Sharakhova M.V."/>
            <person name="Sharakhov I.V."/>
        </authorList>
    </citation>
    <scope>NUCLEOTIDE SEQUENCE [LARGE SCALE GENOMIC DNA]</scope>
    <source>
        <strain evidence="3 4">ALBI9_A</strain>
    </source>
</reference>
<evidence type="ECO:0000256" key="2">
    <source>
        <dbReference type="SAM" id="Phobius"/>
    </source>
</evidence>
<name>A0A1Y9G9T3_ANOAL</name>
<dbReference type="Proteomes" id="UP000069272">
    <property type="component" value="Chromosome 3R"/>
</dbReference>
<feature type="compositionally biased region" description="Low complexity" evidence="1">
    <location>
        <begin position="472"/>
        <end position="489"/>
    </location>
</feature>
<evidence type="ECO:0000313" key="3">
    <source>
        <dbReference type="EnsemblMetazoa" id="AALB016034-PA"/>
    </source>
</evidence>
<proteinExistence type="predicted"/>
<dbReference type="EnsemblMetazoa" id="AALB016034-RA">
    <property type="protein sequence ID" value="AALB016034-PA"/>
    <property type="gene ID" value="AALB016034"/>
</dbReference>
<keyword evidence="2" id="KW-0812">Transmembrane</keyword>
<dbReference type="GO" id="GO:0005789">
    <property type="term" value="C:endoplasmic reticulum membrane"/>
    <property type="evidence" value="ECO:0007669"/>
    <property type="project" value="TreeGrafter"/>
</dbReference>
<feature type="region of interest" description="Disordered" evidence="1">
    <location>
        <begin position="562"/>
        <end position="656"/>
    </location>
</feature>
<dbReference type="VEuPathDB" id="VectorBase:AALB016034"/>
<keyword evidence="2" id="KW-0472">Membrane</keyword>
<feature type="transmembrane region" description="Helical" evidence="2">
    <location>
        <begin position="250"/>
        <end position="270"/>
    </location>
</feature>
<evidence type="ECO:0000256" key="1">
    <source>
        <dbReference type="SAM" id="MobiDB-lite"/>
    </source>
</evidence>
<dbReference type="GO" id="GO:0071782">
    <property type="term" value="C:endoplasmic reticulum tubular network"/>
    <property type="evidence" value="ECO:0007669"/>
    <property type="project" value="TreeGrafter"/>
</dbReference>
<protein>
    <submittedName>
        <fullName evidence="3">Uncharacterized protein</fullName>
    </submittedName>
</protein>
<evidence type="ECO:0000313" key="4">
    <source>
        <dbReference type="Proteomes" id="UP000069272"/>
    </source>
</evidence>
<feature type="compositionally biased region" description="Low complexity" evidence="1">
    <location>
        <begin position="605"/>
        <end position="636"/>
    </location>
</feature>
<organism evidence="3 4">
    <name type="scientific">Anopheles albimanus</name>
    <name type="common">New world malaria mosquito</name>
    <dbReference type="NCBI Taxonomy" id="7167"/>
    <lineage>
        <taxon>Eukaryota</taxon>
        <taxon>Metazoa</taxon>
        <taxon>Ecdysozoa</taxon>
        <taxon>Arthropoda</taxon>
        <taxon>Hexapoda</taxon>
        <taxon>Insecta</taxon>
        <taxon>Pterygota</taxon>
        <taxon>Neoptera</taxon>
        <taxon>Endopterygota</taxon>
        <taxon>Diptera</taxon>
        <taxon>Nematocera</taxon>
        <taxon>Culicoidea</taxon>
        <taxon>Culicidae</taxon>
        <taxon>Anophelinae</taxon>
        <taxon>Anopheles</taxon>
    </lineage>
</organism>